<dbReference type="EMBL" id="SFCC01000005">
    <property type="protein sequence ID" value="RZQ63916.1"/>
    <property type="molecule type" value="Genomic_DNA"/>
</dbReference>
<dbReference type="SUPFAM" id="SSF56219">
    <property type="entry name" value="DNase I-like"/>
    <property type="match status" value="1"/>
</dbReference>
<proteinExistence type="predicted"/>
<feature type="domain" description="Endonuclease/exonuclease/phosphatase" evidence="3">
    <location>
        <begin position="36"/>
        <end position="269"/>
    </location>
</feature>
<evidence type="ECO:0000256" key="1">
    <source>
        <dbReference type="SAM" id="MobiDB-lite"/>
    </source>
</evidence>
<feature type="region of interest" description="Disordered" evidence="1">
    <location>
        <begin position="221"/>
        <end position="247"/>
    </location>
</feature>
<keyword evidence="5" id="KW-1185">Reference proteome</keyword>
<evidence type="ECO:0000313" key="4">
    <source>
        <dbReference type="EMBL" id="RZQ63916.1"/>
    </source>
</evidence>
<keyword evidence="2" id="KW-0732">Signal</keyword>
<protein>
    <submittedName>
        <fullName evidence="4">Endonuclease/exonuclease/phosphatase family protein</fullName>
    </submittedName>
</protein>
<keyword evidence="4" id="KW-0540">Nuclease</keyword>
<name>A0A4Q7JAC4_9PSEU</name>
<dbReference type="Gene3D" id="3.60.10.10">
    <property type="entry name" value="Endonuclease/exonuclease/phosphatase"/>
    <property type="match status" value="1"/>
</dbReference>
<accession>A0A4Q7JAC4</accession>
<dbReference type="Proteomes" id="UP000292003">
    <property type="component" value="Unassembled WGS sequence"/>
</dbReference>
<feature type="chain" id="PRO_5038764318" evidence="2">
    <location>
        <begin position="25"/>
        <end position="288"/>
    </location>
</feature>
<evidence type="ECO:0000313" key="5">
    <source>
        <dbReference type="Proteomes" id="UP000292003"/>
    </source>
</evidence>
<dbReference type="InterPro" id="IPR036691">
    <property type="entry name" value="Endo/exonu/phosph_ase_sf"/>
</dbReference>
<evidence type="ECO:0000259" key="3">
    <source>
        <dbReference type="Pfam" id="PF03372"/>
    </source>
</evidence>
<dbReference type="PANTHER" id="PTHR41349">
    <property type="match status" value="1"/>
</dbReference>
<reference evidence="4 5" key="1">
    <citation type="submission" date="2019-02" db="EMBL/GenBank/DDBJ databases">
        <title>Draft genome sequence of Amycolatopsis sp. 8-3EHSu isolated from roots of Suaeda maritima.</title>
        <authorList>
            <person name="Duangmal K."/>
            <person name="Chantavorakit T."/>
        </authorList>
    </citation>
    <scope>NUCLEOTIDE SEQUENCE [LARGE SCALE GENOMIC DNA]</scope>
    <source>
        <strain evidence="4 5">8-3EHSu</strain>
    </source>
</reference>
<dbReference type="RefSeq" id="WP_130475441.1">
    <property type="nucleotide sequence ID" value="NZ_SFCC01000005.1"/>
</dbReference>
<evidence type="ECO:0000256" key="2">
    <source>
        <dbReference type="SAM" id="SignalP"/>
    </source>
</evidence>
<dbReference type="AlphaFoldDB" id="A0A4Q7JAC4"/>
<keyword evidence="4" id="KW-0255">Endonuclease</keyword>
<dbReference type="InterPro" id="IPR005135">
    <property type="entry name" value="Endo/exonuclease/phosphatase"/>
</dbReference>
<dbReference type="OrthoDB" id="3414047at2"/>
<keyword evidence="4" id="KW-0378">Hydrolase</keyword>
<comment type="caution">
    <text evidence="4">The sequence shown here is derived from an EMBL/GenBank/DDBJ whole genome shotgun (WGS) entry which is preliminary data.</text>
</comment>
<dbReference type="PANTHER" id="PTHR41349:SF1">
    <property type="entry name" value="PROTEIN CBG08683"/>
    <property type="match status" value="1"/>
</dbReference>
<organism evidence="4 5">
    <name type="scientific">Amycolatopsis suaedae</name>
    <dbReference type="NCBI Taxonomy" id="2510978"/>
    <lineage>
        <taxon>Bacteria</taxon>
        <taxon>Bacillati</taxon>
        <taxon>Actinomycetota</taxon>
        <taxon>Actinomycetes</taxon>
        <taxon>Pseudonocardiales</taxon>
        <taxon>Pseudonocardiaceae</taxon>
        <taxon>Amycolatopsis</taxon>
    </lineage>
</organism>
<gene>
    <name evidence="4" type="ORF">EWH70_12280</name>
</gene>
<dbReference type="GO" id="GO:0004527">
    <property type="term" value="F:exonuclease activity"/>
    <property type="evidence" value="ECO:0007669"/>
    <property type="project" value="UniProtKB-KW"/>
</dbReference>
<feature type="signal peptide" evidence="2">
    <location>
        <begin position="1"/>
        <end position="24"/>
    </location>
</feature>
<keyword evidence="4" id="KW-0269">Exonuclease</keyword>
<dbReference type="GO" id="GO:0004519">
    <property type="term" value="F:endonuclease activity"/>
    <property type="evidence" value="ECO:0007669"/>
    <property type="project" value="UniProtKB-KW"/>
</dbReference>
<sequence length="288" mass="31039">MRSARRMLAALVAAAALLVPVTFAGTSSAAATVSVLSYNLWHQGSHGGGIEVAIDAIRRSGANVVALQESGNGATSRIANALGWSHTAEGWDIDVISKLPIAEQDWTSWSDTGAQAIAAKIAGVWVYSIHLDHTKYGPYNACFDRDSVQTILADESNRKRQAEQIAEWTGSSPGIVAGDLNTPSHLDWTAATKATHCGYEIAWPATKAFEAKGFRDSFRQIHPDPARTPGDTWSPVEKTNNGRPEPQDRIDYVLYRGSSISVRNSATYGGWNGWNSDHLAVLTTFTVS</sequence>
<dbReference type="Pfam" id="PF03372">
    <property type="entry name" value="Exo_endo_phos"/>
    <property type="match status" value="1"/>
</dbReference>